<proteinExistence type="predicted"/>
<keyword evidence="4" id="KW-1185">Reference proteome</keyword>
<dbReference type="InterPro" id="IPR019949">
    <property type="entry name" value="CmoO-like"/>
</dbReference>
<name>A0A4R2JC45_9PSEU</name>
<dbReference type="OrthoDB" id="9780518at2"/>
<evidence type="ECO:0000313" key="4">
    <source>
        <dbReference type="Proteomes" id="UP000295680"/>
    </source>
</evidence>
<protein>
    <submittedName>
        <fullName evidence="3">Luciferase family oxidoreductase group 1</fullName>
    </submittedName>
</protein>
<gene>
    <name evidence="3" type="ORF">EV192_107412</name>
</gene>
<dbReference type="InterPro" id="IPR050766">
    <property type="entry name" value="Bact_Lucif_Oxidored"/>
</dbReference>
<dbReference type="Pfam" id="PF00296">
    <property type="entry name" value="Bac_luciferase"/>
    <property type="match status" value="1"/>
</dbReference>
<dbReference type="SUPFAM" id="SSF51679">
    <property type="entry name" value="Bacterial luciferase-like"/>
    <property type="match status" value="1"/>
</dbReference>
<comment type="similarity">
    <text evidence="1">To bacterial alkanal monooxygenase alpha and beta chains.</text>
</comment>
<dbReference type="Proteomes" id="UP000295680">
    <property type="component" value="Unassembled WGS sequence"/>
</dbReference>
<sequence>MTMTSNVPLSVLDLAPVMSGSPPTQALRNMLDLARRVERLGYLRYWLAEHHNTACIASSSPAVLIGHVADATTTLRVGAGGVMLPNHPTLLVAEQFGTLEALHPGRIDLGIGRGPGTDPATARLLRWSNDPPAAAEFPAQVSELIAYFQRDVGSQPIIAVPAPGNQPPIWMLGSSSNSARTAGALGLPFAYAHHLNADGTLPALAAYRENFRPSAQLASPYVIVCAMVLAADNDERARWLGTPLALTMLRLRGGFRQDPYASPQEAADYPYTPEERELVREYLDTRIIGGPDVVRRRISDLLTQTGADELMVITIVHDHNERVHSYELVTDLVAGC</sequence>
<evidence type="ECO:0000256" key="1">
    <source>
        <dbReference type="ARBA" id="ARBA00007789"/>
    </source>
</evidence>
<dbReference type="PANTHER" id="PTHR30137:SF6">
    <property type="entry name" value="LUCIFERASE-LIKE MONOOXYGENASE"/>
    <property type="match status" value="1"/>
</dbReference>
<feature type="domain" description="Luciferase-like" evidence="2">
    <location>
        <begin position="20"/>
        <end position="308"/>
    </location>
</feature>
<evidence type="ECO:0000313" key="3">
    <source>
        <dbReference type="EMBL" id="TCO55987.1"/>
    </source>
</evidence>
<dbReference type="InterPro" id="IPR011251">
    <property type="entry name" value="Luciferase-like_dom"/>
</dbReference>
<accession>A0A4R2JC45</accession>
<dbReference type="GO" id="GO:0016705">
    <property type="term" value="F:oxidoreductase activity, acting on paired donors, with incorporation or reduction of molecular oxygen"/>
    <property type="evidence" value="ECO:0007669"/>
    <property type="project" value="InterPro"/>
</dbReference>
<dbReference type="AlphaFoldDB" id="A0A4R2JC45"/>
<dbReference type="RefSeq" id="WP_132122216.1">
    <property type="nucleotide sequence ID" value="NZ_SLWS01000007.1"/>
</dbReference>
<dbReference type="CDD" id="cd00347">
    <property type="entry name" value="Flavin_utilizing_monoxygenases"/>
    <property type="match status" value="1"/>
</dbReference>
<organism evidence="3 4">
    <name type="scientific">Actinocrispum wychmicini</name>
    <dbReference type="NCBI Taxonomy" id="1213861"/>
    <lineage>
        <taxon>Bacteria</taxon>
        <taxon>Bacillati</taxon>
        <taxon>Actinomycetota</taxon>
        <taxon>Actinomycetes</taxon>
        <taxon>Pseudonocardiales</taxon>
        <taxon>Pseudonocardiaceae</taxon>
        <taxon>Actinocrispum</taxon>
    </lineage>
</organism>
<dbReference type="Gene3D" id="3.20.20.30">
    <property type="entry name" value="Luciferase-like domain"/>
    <property type="match status" value="1"/>
</dbReference>
<evidence type="ECO:0000259" key="2">
    <source>
        <dbReference type="Pfam" id="PF00296"/>
    </source>
</evidence>
<dbReference type="PANTHER" id="PTHR30137">
    <property type="entry name" value="LUCIFERASE-LIKE MONOOXYGENASE"/>
    <property type="match status" value="1"/>
</dbReference>
<comment type="caution">
    <text evidence="3">The sequence shown here is derived from an EMBL/GenBank/DDBJ whole genome shotgun (WGS) entry which is preliminary data.</text>
</comment>
<dbReference type="FunFam" id="3.20.20.30:FF:000002">
    <property type="entry name" value="LLM class flavin-dependent oxidoreductase"/>
    <property type="match status" value="1"/>
</dbReference>
<dbReference type="GO" id="GO:0005829">
    <property type="term" value="C:cytosol"/>
    <property type="evidence" value="ECO:0007669"/>
    <property type="project" value="TreeGrafter"/>
</dbReference>
<dbReference type="EMBL" id="SLWS01000007">
    <property type="protein sequence ID" value="TCO55987.1"/>
    <property type="molecule type" value="Genomic_DNA"/>
</dbReference>
<reference evidence="3 4" key="1">
    <citation type="submission" date="2019-03" db="EMBL/GenBank/DDBJ databases">
        <title>Genomic Encyclopedia of Type Strains, Phase IV (KMG-IV): sequencing the most valuable type-strain genomes for metagenomic binning, comparative biology and taxonomic classification.</title>
        <authorList>
            <person name="Goeker M."/>
        </authorList>
    </citation>
    <scope>NUCLEOTIDE SEQUENCE [LARGE SCALE GENOMIC DNA]</scope>
    <source>
        <strain evidence="3 4">DSM 45934</strain>
    </source>
</reference>
<dbReference type="InterPro" id="IPR036661">
    <property type="entry name" value="Luciferase-like_sf"/>
</dbReference>
<dbReference type="NCBIfam" id="TIGR03558">
    <property type="entry name" value="oxido_grp_1"/>
    <property type="match status" value="1"/>
</dbReference>